<evidence type="ECO:0000313" key="2">
    <source>
        <dbReference type="Proteomes" id="UP000269352"/>
    </source>
</evidence>
<gene>
    <name evidence="1" type="ORF">NO1_1905</name>
</gene>
<sequence>MKTDTIIKHEGLKVLNEYLGPVDMERFIVLLAREPFDYTKWHEDLKDDGSVREFSQKAMLYQAKQKA</sequence>
<evidence type="ECO:0000313" key="1">
    <source>
        <dbReference type="EMBL" id="GBR74785.1"/>
    </source>
</evidence>
<keyword evidence="2" id="KW-1185">Reference proteome</keyword>
<accession>A0A388TFE7</accession>
<proteinExistence type="predicted"/>
<reference evidence="1 2" key="1">
    <citation type="journal article" date="2019" name="ISME J.">
        <title>Genome analyses of uncultured TG2/ZB3 bacteria in 'Margulisbacteria' specifically attached to ectosymbiotic spirochetes of protists in the termite gut.</title>
        <authorList>
            <person name="Utami Y.D."/>
            <person name="Kuwahara H."/>
            <person name="Igai K."/>
            <person name="Murakami T."/>
            <person name="Sugaya K."/>
            <person name="Morikawa T."/>
            <person name="Nagura Y."/>
            <person name="Yuki M."/>
            <person name="Deevong P."/>
            <person name="Inoue T."/>
            <person name="Kihara K."/>
            <person name="Lo N."/>
            <person name="Yamada A."/>
            <person name="Ohkuma M."/>
            <person name="Hongoh Y."/>
        </authorList>
    </citation>
    <scope>NUCLEOTIDE SEQUENCE [LARGE SCALE GENOMIC DNA]</scope>
    <source>
        <strain evidence="1">NkOx7-01</strain>
    </source>
</reference>
<dbReference type="AlphaFoldDB" id="A0A388TFE7"/>
<organism evidence="1 2">
    <name type="scientific">Termititenax aidoneus</name>
    <dbReference type="NCBI Taxonomy" id="2218524"/>
    <lineage>
        <taxon>Bacteria</taxon>
        <taxon>Bacillati</taxon>
        <taxon>Candidatus Margulisiibacteriota</taxon>
        <taxon>Candidatus Termititenacia</taxon>
        <taxon>Candidatus Termititenacales</taxon>
        <taxon>Candidatus Termititenacaceae</taxon>
        <taxon>Candidatus Termititenax</taxon>
    </lineage>
</organism>
<name>A0A388TFE7_TERA1</name>
<dbReference type="Proteomes" id="UP000269352">
    <property type="component" value="Unassembled WGS sequence"/>
</dbReference>
<protein>
    <submittedName>
        <fullName evidence="1">Uncharacterized protein</fullName>
    </submittedName>
</protein>
<comment type="caution">
    <text evidence="1">The sequence shown here is derived from an EMBL/GenBank/DDBJ whole genome shotgun (WGS) entry which is preliminary data.</text>
</comment>
<dbReference type="EMBL" id="BGZN01000085">
    <property type="protein sequence ID" value="GBR74785.1"/>
    <property type="molecule type" value="Genomic_DNA"/>
</dbReference>